<keyword evidence="4 5" id="KW-0472">Membrane</keyword>
<dbReference type="OrthoDB" id="5547497at2759"/>
<name>A0A023B9L7_GRENI</name>
<sequence>MQQMTDTKMEGPSVRRLAFAITAYCVTSLAVVYFNWWLFTSGFKYPVFISWLQQVIGFGIFLGGSTVALYFQRIRPVFPPPVFHKSVLAQVAPLSASFCLTIAASNLCLQKVQISTYQVARSLTLLFVLLLSYIILKQSQTPLVLAACVLMVAGFVINSLDPGTLSLYGVLFGALSSFFQALYNVLIKFTLPAVENNNQMLLFYNVLLSSFLFVPVVFVSEGMEPFWQSINAAEHSMFVVWGGILVSGLLGTSLNMSQYLLINCTTPLSFNIVGLIKAIVQSLGGIIFLGDKVSAESLLGIGLSTVGSAIYVKAKHDQAGVTARDSENDVADSVVVLETEEDAMKSNRVVASAVTPDIIVKETTEDLATPSTVFDVKV</sequence>
<dbReference type="InterPro" id="IPR050186">
    <property type="entry name" value="TPT_transporter"/>
</dbReference>
<dbReference type="eggNOG" id="KOG1442">
    <property type="taxonomic scope" value="Eukaryota"/>
</dbReference>
<evidence type="ECO:0000256" key="2">
    <source>
        <dbReference type="ARBA" id="ARBA00022692"/>
    </source>
</evidence>
<dbReference type="VEuPathDB" id="CryptoDB:GNI_049800"/>
<evidence type="ECO:0000256" key="4">
    <source>
        <dbReference type="ARBA" id="ARBA00023136"/>
    </source>
</evidence>
<feature type="transmembrane region" description="Helical" evidence="5">
    <location>
        <begin position="268"/>
        <end position="289"/>
    </location>
</feature>
<reference evidence="7" key="1">
    <citation type="submission" date="2013-12" db="EMBL/GenBank/DDBJ databases">
        <authorList>
            <person name="Omoto C.K."/>
            <person name="Sibley D."/>
            <person name="Venepally P."/>
            <person name="Hadjithomas M."/>
            <person name="Karamycheva S."/>
            <person name="Brunk B."/>
            <person name="Roos D."/>
            <person name="Caler E."/>
            <person name="Lorenzi H."/>
        </authorList>
    </citation>
    <scope>NUCLEOTIDE SEQUENCE</scope>
</reference>
<comment type="caution">
    <text evidence="7">The sequence shown here is derived from an EMBL/GenBank/DDBJ whole genome shotgun (WGS) entry which is preliminary data.</text>
</comment>
<keyword evidence="3 5" id="KW-1133">Transmembrane helix</keyword>
<gene>
    <name evidence="7" type="ORF">GNI_049800</name>
</gene>
<keyword evidence="8" id="KW-1185">Reference proteome</keyword>
<feature type="domain" description="Sugar phosphate transporter" evidence="6">
    <location>
        <begin position="28"/>
        <end position="311"/>
    </location>
</feature>
<feature type="transmembrane region" description="Helical" evidence="5">
    <location>
        <begin position="17"/>
        <end position="39"/>
    </location>
</feature>
<evidence type="ECO:0000256" key="5">
    <source>
        <dbReference type="SAM" id="Phobius"/>
    </source>
</evidence>
<dbReference type="AlphaFoldDB" id="A0A023B9L7"/>
<dbReference type="EMBL" id="AFNH02000384">
    <property type="protein sequence ID" value="EZG73003.1"/>
    <property type="molecule type" value="Genomic_DNA"/>
</dbReference>
<dbReference type="GO" id="GO:0016020">
    <property type="term" value="C:membrane"/>
    <property type="evidence" value="ECO:0007669"/>
    <property type="project" value="UniProtKB-SubCell"/>
</dbReference>
<comment type="subcellular location">
    <subcellularLocation>
        <location evidence="1">Membrane</location>
        <topology evidence="1">Multi-pass membrane protein</topology>
    </subcellularLocation>
</comment>
<dbReference type="RefSeq" id="XP_011129698.1">
    <property type="nucleotide sequence ID" value="XM_011131396.1"/>
</dbReference>
<protein>
    <submittedName>
        <fullName evidence="7">GDP-fucose transporter</fullName>
    </submittedName>
</protein>
<feature type="transmembrane region" description="Helical" evidence="5">
    <location>
        <begin position="143"/>
        <end position="160"/>
    </location>
</feature>
<dbReference type="GeneID" id="22911820"/>
<keyword evidence="2 5" id="KW-0812">Transmembrane</keyword>
<accession>A0A023B9L7</accession>
<dbReference type="OMA" id="WVRYQER"/>
<feature type="transmembrane region" description="Helical" evidence="5">
    <location>
        <begin position="201"/>
        <end position="218"/>
    </location>
</feature>
<dbReference type="Pfam" id="PF03151">
    <property type="entry name" value="TPT"/>
    <property type="match status" value="1"/>
</dbReference>
<feature type="transmembrane region" description="Helical" evidence="5">
    <location>
        <begin position="166"/>
        <end position="189"/>
    </location>
</feature>
<evidence type="ECO:0000259" key="6">
    <source>
        <dbReference type="Pfam" id="PF03151"/>
    </source>
</evidence>
<organism evidence="7 8">
    <name type="scientific">Gregarina niphandrodes</name>
    <name type="common">Septate eugregarine</name>
    <dbReference type="NCBI Taxonomy" id="110365"/>
    <lineage>
        <taxon>Eukaryota</taxon>
        <taxon>Sar</taxon>
        <taxon>Alveolata</taxon>
        <taxon>Apicomplexa</taxon>
        <taxon>Conoidasida</taxon>
        <taxon>Gregarinasina</taxon>
        <taxon>Eugregarinorida</taxon>
        <taxon>Gregarinidae</taxon>
        <taxon>Gregarina</taxon>
    </lineage>
</organism>
<evidence type="ECO:0000256" key="3">
    <source>
        <dbReference type="ARBA" id="ARBA00022989"/>
    </source>
</evidence>
<evidence type="ECO:0000313" key="8">
    <source>
        <dbReference type="Proteomes" id="UP000019763"/>
    </source>
</evidence>
<feature type="transmembrane region" description="Helical" evidence="5">
    <location>
        <begin position="116"/>
        <end position="136"/>
    </location>
</feature>
<dbReference type="InterPro" id="IPR004853">
    <property type="entry name" value="Sugar_P_trans_dom"/>
</dbReference>
<evidence type="ECO:0000313" key="7">
    <source>
        <dbReference type="EMBL" id="EZG73003.1"/>
    </source>
</evidence>
<feature type="transmembrane region" description="Helical" evidence="5">
    <location>
        <begin position="238"/>
        <end position="256"/>
    </location>
</feature>
<feature type="transmembrane region" description="Helical" evidence="5">
    <location>
        <begin position="51"/>
        <end position="71"/>
    </location>
</feature>
<dbReference type="Proteomes" id="UP000019763">
    <property type="component" value="Unassembled WGS sequence"/>
</dbReference>
<proteinExistence type="predicted"/>
<evidence type="ECO:0000256" key="1">
    <source>
        <dbReference type="ARBA" id="ARBA00004141"/>
    </source>
</evidence>
<dbReference type="PANTHER" id="PTHR11132">
    <property type="entry name" value="SOLUTE CARRIER FAMILY 35"/>
    <property type="match status" value="1"/>
</dbReference>
<feature type="transmembrane region" description="Helical" evidence="5">
    <location>
        <begin position="83"/>
        <end position="104"/>
    </location>
</feature>